<dbReference type="InterPro" id="IPR041526">
    <property type="entry name" value="DAPG_hydrolase"/>
</dbReference>
<keyword evidence="2" id="KW-0479">Metal-binding</keyword>
<feature type="domain" description="DAPG hydrolase PhiG" evidence="5">
    <location>
        <begin position="20"/>
        <end position="228"/>
    </location>
</feature>
<evidence type="ECO:0000313" key="7">
    <source>
        <dbReference type="Proteomes" id="UP000298493"/>
    </source>
</evidence>
<evidence type="ECO:0000256" key="1">
    <source>
        <dbReference type="ARBA" id="ARBA00001947"/>
    </source>
</evidence>
<dbReference type="OrthoDB" id="3335931at2759"/>
<dbReference type="AlphaFoldDB" id="A0A4Z1PAR6"/>
<gene>
    <name evidence="6" type="ORF">E6O75_ATG02554</name>
</gene>
<reference evidence="6 7" key="1">
    <citation type="submission" date="2019-04" db="EMBL/GenBank/DDBJ databases">
        <title>High contiguity whole genome sequence and gene annotation resource for two Venturia nashicola isolates.</title>
        <authorList>
            <person name="Prokchorchik M."/>
            <person name="Won K."/>
            <person name="Lee Y."/>
            <person name="Choi E.D."/>
            <person name="Segonzac C."/>
            <person name="Sohn K.H."/>
        </authorList>
    </citation>
    <scope>NUCLEOTIDE SEQUENCE [LARGE SCALE GENOMIC DNA]</scope>
    <source>
        <strain evidence="6 7">PRI2</strain>
    </source>
</reference>
<keyword evidence="3" id="KW-0378">Hydrolase</keyword>
<accession>A0A4Z1PAR6</accession>
<proteinExistence type="predicted"/>
<name>A0A4Z1PAR6_9PEZI</name>
<evidence type="ECO:0000256" key="2">
    <source>
        <dbReference type="ARBA" id="ARBA00022723"/>
    </source>
</evidence>
<keyword evidence="4" id="KW-0862">Zinc</keyword>
<dbReference type="GO" id="GO:0046872">
    <property type="term" value="F:metal ion binding"/>
    <property type="evidence" value="ECO:0007669"/>
    <property type="project" value="UniProtKB-KW"/>
</dbReference>
<evidence type="ECO:0000313" key="6">
    <source>
        <dbReference type="EMBL" id="TID24189.1"/>
    </source>
</evidence>
<evidence type="ECO:0000259" key="5">
    <source>
        <dbReference type="Pfam" id="PF18089"/>
    </source>
</evidence>
<dbReference type="Pfam" id="PF18089">
    <property type="entry name" value="DAPG_hydrolase"/>
    <property type="match status" value="1"/>
</dbReference>
<dbReference type="EMBL" id="SNSC02000005">
    <property type="protein sequence ID" value="TID24189.1"/>
    <property type="molecule type" value="Genomic_DNA"/>
</dbReference>
<sequence length="251" mass="28173">MNISIPAYQNPVTGIYPLVLKEAKTLLTNPYLPMEAGYALNSDGMYHVAGHTYMKDVTGPMIDWWFGYVTNTDQYKQWHPKDHVFSSWSGPHGNSTYIGGNHLVHEYIGGQLTFLRIQFRDPATYFGENYKALFTAANVSTAVCARVGLWEGAEKGIQALDIGHVIHLVHNEFDGVRMRSRFWLGDMDAVKEPAQRATSIPPDLAPGLTKHTSEEMAILGTFLPDLYKREMAKGPKRRDAVEVLPWSVDDS</sequence>
<comment type="cofactor">
    <cofactor evidence="1">
        <name>Zn(2+)</name>
        <dbReference type="ChEBI" id="CHEBI:29105"/>
    </cofactor>
</comment>
<comment type="caution">
    <text evidence="6">The sequence shown here is derived from an EMBL/GenBank/DDBJ whole genome shotgun (WGS) entry which is preliminary data.</text>
</comment>
<protein>
    <recommendedName>
        <fullName evidence="5">DAPG hydrolase PhiG domain-containing protein</fullName>
    </recommendedName>
</protein>
<dbReference type="GO" id="GO:0016787">
    <property type="term" value="F:hydrolase activity"/>
    <property type="evidence" value="ECO:0007669"/>
    <property type="project" value="UniProtKB-KW"/>
</dbReference>
<organism evidence="6 7">
    <name type="scientific">Venturia nashicola</name>
    <dbReference type="NCBI Taxonomy" id="86259"/>
    <lineage>
        <taxon>Eukaryota</taxon>
        <taxon>Fungi</taxon>
        <taxon>Dikarya</taxon>
        <taxon>Ascomycota</taxon>
        <taxon>Pezizomycotina</taxon>
        <taxon>Dothideomycetes</taxon>
        <taxon>Pleosporomycetidae</taxon>
        <taxon>Venturiales</taxon>
        <taxon>Venturiaceae</taxon>
        <taxon>Venturia</taxon>
    </lineage>
</organism>
<evidence type="ECO:0000256" key="4">
    <source>
        <dbReference type="ARBA" id="ARBA00022833"/>
    </source>
</evidence>
<dbReference type="Proteomes" id="UP000298493">
    <property type="component" value="Unassembled WGS sequence"/>
</dbReference>
<keyword evidence="7" id="KW-1185">Reference proteome</keyword>
<evidence type="ECO:0000256" key="3">
    <source>
        <dbReference type="ARBA" id="ARBA00022801"/>
    </source>
</evidence>